<evidence type="ECO:0000313" key="3">
    <source>
        <dbReference type="Proteomes" id="UP000799118"/>
    </source>
</evidence>
<keyword evidence="3" id="KW-1185">Reference proteome</keyword>
<reference evidence="2" key="1">
    <citation type="journal article" date="2019" name="Environ. Microbiol.">
        <title>Fungal ecological strategies reflected in gene transcription - a case study of two litter decomposers.</title>
        <authorList>
            <person name="Barbi F."/>
            <person name="Kohler A."/>
            <person name="Barry K."/>
            <person name="Baskaran P."/>
            <person name="Daum C."/>
            <person name="Fauchery L."/>
            <person name="Ihrmark K."/>
            <person name="Kuo A."/>
            <person name="LaButti K."/>
            <person name="Lipzen A."/>
            <person name="Morin E."/>
            <person name="Grigoriev I.V."/>
            <person name="Henrissat B."/>
            <person name="Lindahl B."/>
            <person name="Martin F."/>
        </authorList>
    </citation>
    <scope>NUCLEOTIDE SEQUENCE</scope>
    <source>
        <strain evidence="2">JB14</strain>
    </source>
</reference>
<accession>A0A6A4I1G8</accession>
<name>A0A6A4I1G8_9AGAR</name>
<evidence type="ECO:0000256" key="1">
    <source>
        <dbReference type="SAM" id="MobiDB-lite"/>
    </source>
</evidence>
<feature type="compositionally biased region" description="Polar residues" evidence="1">
    <location>
        <begin position="14"/>
        <end position="28"/>
    </location>
</feature>
<feature type="compositionally biased region" description="Basic and acidic residues" evidence="1">
    <location>
        <begin position="29"/>
        <end position="41"/>
    </location>
</feature>
<feature type="region of interest" description="Disordered" evidence="1">
    <location>
        <begin position="117"/>
        <end position="157"/>
    </location>
</feature>
<gene>
    <name evidence="2" type="ORF">BT96DRAFT_989813</name>
</gene>
<feature type="compositionally biased region" description="Basic and acidic residues" evidence="1">
    <location>
        <begin position="1"/>
        <end position="13"/>
    </location>
</feature>
<sequence>MFARGMKVEEIAHSHSSSSPELNLLQSQLERERRTTENLRKELERVKGERERYRNEIENANQRALDINSQLLKEKIAKGRLQSQLDDLKVLTFTKANDNPSPPVKPKERGVMIIESSSSPSRIRKRRTSDDFRISDPQSINTNAGLRKRPRISSPVLEDSKDSLASYLTATAASTSSTQLIETGDQDVAMHDAPQSHATSSSLPPSPNSLAPPFTHLLQLR</sequence>
<feature type="region of interest" description="Disordered" evidence="1">
    <location>
        <begin position="1"/>
        <end position="41"/>
    </location>
</feature>
<evidence type="ECO:0000313" key="2">
    <source>
        <dbReference type="EMBL" id="KAE9403820.1"/>
    </source>
</evidence>
<proteinExistence type="predicted"/>
<protein>
    <submittedName>
        <fullName evidence="2">Uncharacterized protein</fullName>
    </submittedName>
</protein>
<organism evidence="2 3">
    <name type="scientific">Gymnopus androsaceus JB14</name>
    <dbReference type="NCBI Taxonomy" id="1447944"/>
    <lineage>
        <taxon>Eukaryota</taxon>
        <taxon>Fungi</taxon>
        <taxon>Dikarya</taxon>
        <taxon>Basidiomycota</taxon>
        <taxon>Agaricomycotina</taxon>
        <taxon>Agaricomycetes</taxon>
        <taxon>Agaricomycetidae</taxon>
        <taxon>Agaricales</taxon>
        <taxon>Marasmiineae</taxon>
        <taxon>Omphalotaceae</taxon>
        <taxon>Gymnopus</taxon>
    </lineage>
</organism>
<dbReference type="Proteomes" id="UP000799118">
    <property type="component" value="Unassembled WGS sequence"/>
</dbReference>
<feature type="region of interest" description="Disordered" evidence="1">
    <location>
        <begin position="192"/>
        <end position="221"/>
    </location>
</feature>
<dbReference type="EMBL" id="ML769421">
    <property type="protein sequence ID" value="KAE9403820.1"/>
    <property type="molecule type" value="Genomic_DNA"/>
</dbReference>
<dbReference type="AlphaFoldDB" id="A0A6A4I1G8"/>
<feature type="compositionally biased region" description="Low complexity" evidence="1">
    <location>
        <begin position="200"/>
        <end position="213"/>
    </location>
</feature>